<feature type="transmembrane region" description="Helical" evidence="6">
    <location>
        <begin position="199"/>
        <end position="216"/>
    </location>
</feature>
<dbReference type="InterPro" id="IPR000620">
    <property type="entry name" value="EamA_dom"/>
</dbReference>
<keyword evidence="4 6" id="KW-1133">Transmembrane helix</keyword>
<dbReference type="PANTHER" id="PTHR42920">
    <property type="entry name" value="OS03G0707200 PROTEIN-RELATED"/>
    <property type="match status" value="1"/>
</dbReference>
<dbReference type="PANTHER" id="PTHR42920:SF5">
    <property type="entry name" value="EAMA DOMAIN-CONTAINING PROTEIN"/>
    <property type="match status" value="1"/>
</dbReference>
<protein>
    <recommendedName>
        <fullName evidence="8">EamA domain-containing protein</fullName>
    </recommendedName>
</protein>
<keyword evidence="5 6" id="KW-0472">Membrane</keyword>
<sequence>MKGTVVKYCVALLSTFYVQGISAFSPCSKLHPNRITKGLNRKTTYFPPNSAICNFKRVGPTLCSSLKEENIVVDDQDRTSAVESDEIADSSFAFQAIILLNLVAIIWGTQHSVIKMVVDDCDPASFSFARFALATTLVVPFTPGINRFWQTDNREMTNEDLEQESLAWRWGVEMGLWMFLGYAFQAVGLEYTTAQRSGFLLYLNVKFVPFFARILFGRKISIPTWISALTALTGTALLSYDGSALTLNVGDLWSVTAAAASAMFILRLESATAAVKNSAALNATSLWMVSVTAALWCIGNNIREMDISASPETWLNAGNILSSSVQATASSVLNTVVSHPIELIYLGGITTALANYIQTKAQKGISAERASIIYALDPVYGAVFANVLLGEELTELGIIGAGLITVAAATNAFLDFGGEEKDGDR</sequence>
<dbReference type="InterPro" id="IPR037185">
    <property type="entry name" value="EmrE-like"/>
</dbReference>
<feature type="signal peptide" evidence="7">
    <location>
        <begin position="1"/>
        <end position="23"/>
    </location>
</feature>
<feature type="transmembrane region" description="Helical" evidence="6">
    <location>
        <begin position="92"/>
        <end position="108"/>
    </location>
</feature>
<keyword evidence="10" id="KW-1185">Reference proteome</keyword>
<evidence type="ECO:0000313" key="9">
    <source>
        <dbReference type="EMBL" id="GFH45649.1"/>
    </source>
</evidence>
<gene>
    <name evidence="9" type="ORF">CTEN210_02123</name>
</gene>
<comment type="caution">
    <text evidence="9">The sequence shown here is derived from an EMBL/GenBank/DDBJ whole genome shotgun (WGS) entry which is preliminary data.</text>
</comment>
<proteinExistence type="predicted"/>
<keyword evidence="2" id="KW-1003">Cell membrane</keyword>
<dbReference type="Proteomes" id="UP001054902">
    <property type="component" value="Unassembled WGS sequence"/>
</dbReference>
<reference evidence="9 10" key="1">
    <citation type="journal article" date="2021" name="Sci. Rep.">
        <title>The genome of the diatom Chaetoceros tenuissimus carries an ancient integrated fragment of an extant virus.</title>
        <authorList>
            <person name="Hongo Y."/>
            <person name="Kimura K."/>
            <person name="Takaki Y."/>
            <person name="Yoshida Y."/>
            <person name="Baba S."/>
            <person name="Kobayashi G."/>
            <person name="Nagasaki K."/>
            <person name="Hano T."/>
            <person name="Tomaru Y."/>
        </authorList>
    </citation>
    <scope>NUCLEOTIDE SEQUENCE [LARGE SCALE GENOMIC DNA]</scope>
    <source>
        <strain evidence="9 10">NIES-3715</strain>
    </source>
</reference>
<evidence type="ECO:0000313" key="10">
    <source>
        <dbReference type="Proteomes" id="UP001054902"/>
    </source>
</evidence>
<dbReference type="GO" id="GO:0005886">
    <property type="term" value="C:plasma membrane"/>
    <property type="evidence" value="ECO:0007669"/>
    <property type="project" value="UniProtKB-SubCell"/>
</dbReference>
<evidence type="ECO:0000256" key="7">
    <source>
        <dbReference type="SAM" id="SignalP"/>
    </source>
</evidence>
<accession>A0AAD3H0S0</accession>
<dbReference type="SUPFAM" id="SSF103481">
    <property type="entry name" value="Multidrug resistance efflux transporter EmrE"/>
    <property type="match status" value="2"/>
</dbReference>
<dbReference type="AlphaFoldDB" id="A0AAD3H0S0"/>
<evidence type="ECO:0000256" key="6">
    <source>
        <dbReference type="SAM" id="Phobius"/>
    </source>
</evidence>
<keyword evidence="7" id="KW-0732">Signal</keyword>
<evidence type="ECO:0000256" key="4">
    <source>
        <dbReference type="ARBA" id="ARBA00022989"/>
    </source>
</evidence>
<evidence type="ECO:0000256" key="5">
    <source>
        <dbReference type="ARBA" id="ARBA00023136"/>
    </source>
</evidence>
<organism evidence="9 10">
    <name type="scientific">Chaetoceros tenuissimus</name>
    <dbReference type="NCBI Taxonomy" id="426638"/>
    <lineage>
        <taxon>Eukaryota</taxon>
        <taxon>Sar</taxon>
        <taxon>Stramenopiles</taxon>
        <taxon>Ochrophyta</taxon>
        <taxon>Bacillariophyta</taxon>
        <taxon>Coscinodiscophyceae</taxon>
        <taxon>Chaetocerotophycidae</taxon>
        <taxon>Chaetocerotales</taxon>
        <taxon>Chaetocerotaceae</taxon>
        <taxon>Chaetoceros</taxon>
    </lineage>
</organism>
<feature type="domain" description="EamA" evidence="8">
    <location>
        <begin position="96"/>
        <end position="239"/>
    </location>
</feature>
<evidence type="ECO:0000259" key="8">
    <source>
        <dbReference type="Pfam" id="PF00892"/>
    </source>
</evidence>
<name>A0AAD3H0S0_9STRA</name>
<feature type="transmembrane region" description="Helical" evidence="6">
    <location>
        <begin position="166"/>
        <end position="187"/>
    </location>
</feature>
<dbReference type="InterPro" id="IPR051258">
    <property type="entry name" value="Diverse_Substrate_Transporter"/>
</dbReference>
<evidence type="ECO:0000256" key="2">
    <source>
        <dbReference type="ARBA" id="ARBA00022475"/>
    </source>
</evidence>
<comment type="subcellular location">
    <subcellularLocation>
        <location evidence="1">Cell membrane</location>
        <topology evidence="1">Multi-pass membrane protein</topology>
    </subcellularLocation>
</comment>
<feature type="domain" description="EamA" evidence="8">
    <location>
        <begin position="300"/>
        <end position="409"/>
    </location>
</feature>
<keyword evidence="3 6" id="KW-0812">Transmembrane</keyword>
<evidence type="ECO:0000256" key="1">
    <source>
        <dbReference type="ARBA" id="ARBA00004651"/>
    </source>
</evidence>
<evidence type="ECO:0000256" key="3">
    <source>
        <dbReference type="ARBA" id="ARBA00022692"/>
    </source>
</evidence>
<dbReference type="Pfam" id="PF00892">
    <property type="entry name" value="EamA"/>
    <property type="match status" value="2"/>
</dbReference>
<feature type="transmembrane region" description="Helical" evidence="6">
    <location>
        <begin position="128"/>
        <end position="146"/>
    </location>
</feature>
<feature type="chain" id="PRO_5042011256" description="EamA domain-containing protein" evidence="7">
    <location>
        <begin position="24"/>
        <end position="425"/>
    </location>
</feature>
<dbReference type="EMBL" id="BLLK01000022">
    <property type="protein sequence ID" value="GFH45649.1"/>
    <property type="molecule type" value="Genomic_DNA"/>
</dbReference>